<evidence type="ECO:0000313" key="2">
    <source>
        <dbReference type="EMBL" id="KAG8535501.1"/>
    </source>
</evidence>
<sequence length="95" mass="10613">MISDHTSTNLEKKEENLSRSDCISGTNSPKRTEHRSLPPRCRTRMEGETEYLLMSTTSGSACIQRRPLIPLQRTSASKKPRDLPPGRTIALCSAQ</sequence>
<feature type="compositionally biased region" description="Polar residues" evidence="1">
    <location>
        <begin position="19"/>
        <end position="29"/>
    </location>
</feature>
<protein>
    <submittedName>
        <fullName evidence="2">Uncharacterized protein</fullName>
    </submittedName>
</protein>
<accession>A0AAV6YEN4</accession>
<dbReference type="AlphaFoldDB" id="A0AAV6YEN4"/>
<gene>
    <name evidence="2" type="ORF">GDO81_028418</name>
</gene>
<dbReference type="Proteomes" id="UP000824782">
    <property type="component" value="Unassembled WGS sequence"/>
</dbReference>
<evidence type="ECO:0000256" key="1">
    <source>
        <dbReference type="SAM" id="MobiDB-lite"/>
    </source>
</evidence>
<evidence type="ECO:0000313" key="3">
    <source>
        <dbReference type="Proteomes" id="UP000824782"/>
    </source>
</evidence>
<organism evidence="2 3">
    <name type="scientific">Engystomops pustulosus</name>
    <name type="common">Tungara frog</name>
    <name type="synonym">Physalaemus pustulosus</name>
    <dbReference type="NCBI Taxonomy" id="76066"/>
    <lineage>
        <taxon>Eukaryota</taxon>
        <taxon>Metazoa</taxon>
        <taxon>Chordata</taxon>
        <taxon>Craniata</taxon>
        <taxon>Vertebrata</taxon>
        <taxon>Euteleostomi</taxon>
        <taxon>Amphibia</taxon>
        <taxon>Batrachia</taxon>
        <taxon>Anura</taxon>
        <taxon>Neobatrachia</taxon>
        <taxon>Hyloidea</taxon>
        <taxon>Leptodactylidae</taxon>
        <taxon>Leiuperinae</taxon>
        <taxon>Engystomops</taxon>
    </lineage>
</organism>
<dbReference type="EMBL" id="WNYA01065424">
    <property type="protein sequence ID" value="KAG8535501.1"/>
    <property type="molecule type" value="Genomic_DNA"/>
</dbReference>
<proteinExistence type="predicted"/>
<keyword evidence="3" id="KW-1185">Reference proteome</keyword>
<name>A0AAV6YEN4_ENGPU</name>
<reference evidence="2" key="1">
    <citation type="thesis" date="2020" institute="ProQuest LLC" country="789 East Eisenhower Parkway, Ann Arbor, MI, USA">
        <title>Comparative Genomics and Chromosome Evolution.</title>
        <authorList>
            <person name="Mudd A.B."/>
        </authorList>
    </citation>
    <scope>NUCLEOTIDE SEQUENCE</scope>
    <source>
        <strain evidence="2">237g6f4</strain>
        <tissue evidence="2">Blood</tissue>
    </source>
</reference>
<comment type="caution">
    <text evidence="2">The sequence shown here is derived from an EMBL/GenBank/DDBJ whole genome shotgun (WGS) entry which is preliminary data.</text>
</comment>
<feature type="region of interest" description="Disordered" evidence="1">
    <location>
        <begin position="1"/>
        <end position="43"/>
    </location>
</feature>